<dbReference type="InterPro" id="IPR000331">
    <property type="entry name" value="Rap/Ran_GAP_dom"/>
</dbReference>
<dbReference type="AlphaFoldDB" id="A0A821ZCP6"/>
<dbReference type="GO" id="GO:0005096">
    <property type="term" value="F:GTPase activator activity"/>
    <property type="evidence" value="ECO:0007669"/>
    <property type="project" value="UniProtKB-KW"/>
</dbReference>
<dbReference type="Gene3D" id="3.40.50.11210">
    <property type="entry name" value="Rap/Ran-GAP"/>
    <property type="match status" value="1"/>
</dbReference>
<protein>
    <recommendedName>
        <fullName evidence="2">Rap-GAP domain-containing protein</fullName>
    </recommendedName>
</protein>
<feature type="domain" description="Rap-GAP" evidence="2">
    <location>
        <begin position="1"/>
        <end position="157"/>
    </location>
</feature>
<evidence type="ECO:0000313" key="3">
    <source>
        <dbReference type="EMBL" id="CAF4984020.1"/>
    </source>
</evidence>
<accession>A0A821ZCP6</accession>
<feature type="non-terminal residue" evidence="3">
    <location>
        <position position="1"/>
    </location>
</feature>
<organism evidence="3 4">
    <name type="scientific">Rotaria socialis</name>
    <dbReference type="NCBI Taxonomy" id="392032"/>
    <lineage>
        <taxon>Eukaryota</taxon>
        <taxon>Metazoa</taxon>
        <taxon>Spiralia</taxon>
        <taxon>Gnathifera</taxon>
        <taxon>Rotifera</taxon>
        <taxon>Eurotatoria</taxon>
        <taxon>Bdelloidea</taxon>
        <taxon>Philodinida</taxon>
        <taxon>Philodinidae</taxon>
        <taxon>Rotaria</taxon>
    </lineage>
</organism>
<dbReference type="PROSITE" id="PS50085">
    <property type="entry name" value="RAPGAP"/>
    <property type="match status" value="1"/>
</dbReference>
<dbReference type="PANTHER" id="PTHR15711">
    <property type="entry name" value="RAP GTPASE-ACTIVATING PROTEIN"/>
    <property type="match status" value="1"/>
</dbReference>
<proteinExistence type="predicted"/>
<dbReference type="Proteomes" id="UP000663848">
    <property type="component" value="Unassembled WGS sequence"/>
</dbReference>
<dbReference type="GO" id="GO:0051056">
    <property type="term" value="P:regulation of small GTPase mediated signal transduction"/>
    <property type="evidence" value="ECO:0007669"/>
    <property type="project" value="InterPro"/>
</dbReference>
<reference evidence="3" key="1">
    <citation type="submission" date="2021-02" db="EMBL/GenBank/DDBJ databases">
        <authorList>
            <person name="Nowell W R."/>
        </authorList>
    </citation>
    <scope>NUCLEOTIDE SEQUENCE</scope>
</reference>
<dbReference type="SUPFAM" id="SSF111347">
    <property type="entry name" value="Rap/Ran-GAP"/>
    <property type="match status" value="1"/>
</dbReference>
<comment type="caution">
    <text evidence="3">The sequence shown here is derived from an EMBL/GenBank/DDBJ whole genome shotgun (WGS) entry which is preliminary data.</text>
</comment>
<keyword evidence="1" id="KW-0343">GTPase activation</keyword>
<evidence type="ECO:0000259" key="2">
    <source>
        <dbReference type="PROSITE" id="PS50085"/>
    </source>
</evidence>
<sequence length="157" mass="18130">TTEEEFFNNERHGRALDEFLDIIATRVSLKNFKGYRAGLDVSEQTDCPISYYELYDQKEIMFHVSTLLPFTHSDSSQIQRKRHIGNDIVTIVFQEENTPFHPSMIKSNFLHVFLVVQPVQVLSRTCYKYKGEALIPSRDHNTWGTSCFVKSVAGTVH</sequence>
<dbReference type="InterPro" id="IPR050989">
    <property type="entry name" value="Rap1_Ran_GAP"/>
</dbReference>
<dbReference type="Pfam" id="PF02145">
    <property type="entry name" value="Rap_GAP"/>
    <property type="match status" value="1"/>
</dbReference>
<dbReference type="PANTHER" id="PTHR15711:SF22">
    <property type="entry name" value="RAP-GAP DOMAIN-CONTAINING PROTEIN"/>
    <property type="match status" value="1"/>
</dbReference>
<dbReference type="GO" id="GO:0005737">
    <property type="term" value="C:cytoplasm"/>
    <property type="evidence" value="ECO:0007669"/>
    <property type="project" value="TreeGrafter"/>
</dbReference>
<dbReference type="EMBL" id="CAJOBR010029022">
    <property type="protein sequence ID" value="CAF4984020.1"/>
    <property type="molecule type" value="Genomic_DNA"/>
</dbReference>
<dbReference type="InterPro" id="IPR035974">
    <property type="entry name" value="Rap/Ran-GAP_sf"/>
</dbReference>
<evidence type="ECO:0000313" key="4">
    <source>
        <dbReference type="Proteomes" id="UP000663848"/>
    </source>
</evidence>
<evidence type="ECO:0000256" key="1">
    <source>
        <dbReference type="ARBA" id="ARBA00022468"/>
    </source>
</evidence>
<name>A0A821ZCP6_9BILA</name>
<gene>
    <name evidence="3" type="ORF">QYT958_LOCUS36448</name>
</gene>